<evidence type="ECO:0000259" key="1">
    <source>
        <dbReference type="Pfam" id="PF00857"/>
    </source>
</evidence>
<dbReference type="PANTHER" id="PTHR14119:SF3">
    <property type="entry name" value="ISOCHORISMATASE DOMAIN-CONTAINING PROTEIN 2"/>
    <property type="match status" value="1"/>
</dbReference>
<protein>
    <submittedName>
        <fullName evidence="2">Isochorismatase family protein</fullName>
    </submittedName>
</protein>
<accession>A0A078M4M4</accession>
<gene>
    <name evidence="2" type="ORF">BN1050_00561</name>
</gene>
<feature type="domain" description="Isochorismatase-like" evidence="1">
    <location>
        <begin position="7"/>
        <end position="156"/>
    </location>
</feature>
<dbReference type="PATRIC" id="fig|1461583.4.peg.533"/>
<dbReference type="InterPro" id="IPR036380">
    <property type="entry name" value="Isochorismatase-like_sf"/>
</dbReference>
<dbReference type="PANTHER" id="PTHR14119">
    <property type="entry name" value="HYDROLASE"/>
    <property type="match status" value="1"/>
</dbReference>
<organism evidence="2">
    <name type="scientific">Metalysinibacillus saudimassiliensis</name>
    <dbReference type="NCBI Taxonomy" id="1461583"/>
    <lineage>
        <taxon>Bacteria</taxon>
        <taxon>Bacillati</taxon>
        <taxon>Bacillota</taxon>
        <taxon>Bacilli</taxon>
        <taxon>Bacillales</taxon>
        <taxon>Caryophanaceae</taxon>
        <taxon>Metalysinibacillus</taxon>
    </lineage>
</organism>
<dbReference type="EMBL" id="LN483073">
    <property type="protein sequence ID" value="CEA00302.1"/>
    <property type="molecule type" value="Genomic_DNA"/>
</dbReference>
<reference evidence="2" key="1">
    <citation type="submission" date="2014-07" db="EMBL/GenBank/DDBJ databases">
        <authorList>
            <person name="Urmite Genomes Urmite Genomes"/>
        </authorList>
    </citation>
    <scope>NUCLEOTIDE SEQUENCE</scope>
    <source>
        <strain evidence="2">13S34_air</strain>
    </source>
</reference>
<dbReference type="HOGENOM" id="CLU_066901_0_1_9"/>
<sequence>MLMKETSCLVLIDVQGKLAEMVHDSDVLVKNIERLVQAAKIFDVPVIWLEQYPKGLGPTVTSIAAHLPNQTPIEKMEFDACLNAEFMARLNELDRKQVVVCGIESHICVCQTAAHLKELGYHVEAVVDAVSSRTAANKAIGIDKMKAYGVLPTSTESVIYELMKKAGTPEFKQVLPLIK</sequence>
<proteinExistence type="predicted"/>
<dbReference type="CDD" id="cd01012">
    <property type="entry name" value="YcaC_related"/>
    <property type="match status" value="1"/>
</dbReference>
<evidence type="ECO:0000313" key="2">
    <source>
        <dbReference type="EMBL" id="CEA00302.1"/>
    </source>
</evidence>
<dbReference type="InterPro" id="IPR050993">
    <property type="entry name" value="Isochorismatase_domain"/>
</dbReference>
<dbReference type="SUPFAM" id="SSF52499">
    <property type="entry name" value="Isochorismatase-like hydrolases"/>
    <property type="match status" value="1"/>
</dbReference>
<dbReference type="InterPro" id="IPR000868">
    <property type="entry name" value="Isochorismatase-like_dom"/>
</dbReference>
<dbReference type="Pfam" id="PF00857">
    <property type="entry name" value="Isochorismatase"/>
    <property type="match status" value="1"/>
</dbReference>
<name>A0A078M4M4_9BACL</name>
<dbReference type="Gene3D" id="3.40.50.850">
    <property type="entry name" value="Isochorismatase-like"/>
    <property type="match status" value="1"/>
</dbReference>
<dbReference type="AlphaFoldDB" id="A0A078M4M4"/>